<gene>
    <name evidence="1" type="ORF">PtA15_8A491</name>
</gene>
<name>A0ABY7CUC8_9BASI</name>
<dbReference type="Proteomes" id="UP001164743">
    <property type="component" value="Chromosome 8A"/>
</dbReference>
<dbReference type="GeneID" id="77812822"/>
<accession>A0ABY7CUC8</accession>
<keyword evidence="2" id="KW-1185">Reference proteome</keyword>
<dbReference type="EMBL" id="CP110428">
    <property type="protein sequence ID" value="WAQ87587.1"/>
    <property type="molecule type" value="Genomic_DNA"/>
</dbReference>
<evidence type="ECO:0000313" key="2">
    <source>
        <dbReference type="Proteomes" id="UP001164743"/>
    </source>
</evidence>
<organism evidence="1 2">
    <name type="scientific">Puccinia triticina</name>
    <dbReference type="NCBI Taxonomy" id="208348"/>
    <lineage>
        <taxon>Eukaryota</taxon>
        <taxon>Fungi</taxon>
        <taxon>Dikarya</taxon>
        <taxon>Basidiomycota</taxon>
        <taxon>Pucciniomycotina</taxon>
        <taxon>Pucciniomycetes</taxon>
        <taxon>Pucciniales</taxon>
        <taxon>Pucciniaceae</taxon>
        <taxon>Puccinia</taxon>
    </lineage>
</organism>
<sequence>MTPQQININFLQTFKSSQPVHLTVSANTIFIHPDPQRPKIDNATREVEDIEMHHLEEYYSAMKKSFKDRQNKLISRLNQGQQLKEDEEEWLDGQGNLVDTKLLMT</sequence>
<proteinExistence type="predicted"/>
<protein>
    <submittedName>
        <fullName evidence="1">Uncharacterized protein</fullName>
    </submittedName>
</protein>
<dbReference type="RefSeq" id="XP_053023142.1">
    <property type="nucleotide sequence ID" value="XM_053171927.1"/>
</dbReference>
<evidence type="ECO:0000313" key="1">
    <source>
        <dbReference type="EMBL" id="WAQ87587.1"/>
    </source>
</evidence>
<reference evidence="1" key="1">
    <citation type="submission" date="2022-10" db="EMBL/GenBank/DDBJ databases">
        <title>Puccinia triticina Genome sequencing and assembly.</title>
        <authorList>
            <person name="Li C."/>
        </authorList>
    </citation>
    <scope>NUCLEOTIDE SEQUENCE</scope>
    <source>
        <strain evidence="1">Pt15</strain>
    </source>
</reference>